<geneLocation type="chloroplast" evidence="2"/>
<keyword evidence="1" id="KW-0472">Membrane</keyword>
<dbReference type="AlphaFoldDB" id="A0A1Z1M7H0"/>
<keyword evidence="2" id="KW-0150">Chloroplast</keyword>
<protein>
    <submittedName>
        <fullName evidence="2">Uncharacterized protein</fullName>
    </submittedName>
</protein>
<evidence type="ECO:0000256" key="1">
    <source>
        <dbReference type="SAM" id="Phobius"/>
    </source>
</evidence>
<dbReference type="GeneID" id="33354880"/>
<name>A0A1Z1M7H0_9FLOR</name>
<keyword evidence="2" id="KW-0934">Plastid</keyword>
<evidence type="ECO:0000313" key="2">
    <source>
        <dbReference type="EMBL" id="ARW61781.1"/>
    </source>
</evidence>
<accession>A0A1Z1M7H0</accession>
<dbReference type="RefSeq" id="YP_009393219.1">
    <property type="nucleotide sequence ID" value="NC_035267.1"/>
</dbReference>
<feature type="transmembrane region" description="Helical" evidence="1">
    <location>
        <begin position="7"/>
        <end position="28"/>
    </location>
</feature>
<keyword evidence="1" id="KW-1133">Transmembrane helix</keyword>
<organism evidence="2">
    <name type="scientific">Symphyocladiella dendroidea</name>
    <dbReference type="NCBI Taxonomy" id="2506487"/>
    <lineage>
        <taxon>Eukaryota</taxon>
        <taxon>Rhodophyta</taxon>
        <taxon>Florideophyceae</taxon>
        <taxon>Rhodymeniophycidae</taxon>
        <taxon>Ceramiales</taxon>
        <taxon>Rhodomelaceae</taxon>
        <taxon>Pterosiphonieae</taxon>
        <taxon>Symphyocladiella</taxon>
    </lineage>
</organism>
<sequence length="40" mass="4904">MFILYDLLFLIITLVSIDKIFIIFLLILNLNCIDFRFFIY</sequence>
<proteinExistence type="predicted"/>
<keyword evidence="1" id="KW-0812">Transmembrane</keyword>
<dbReference type="EMBL" id="MF101420">
    <property type="protein sequence ID" value="ARW61781.1"/>
    <property type="molecule type" value="Genomic_DNA"/>
</dbReference>
<reference evidence="2" key="1">
    <citation type="journal article" date="2017" name="J. Phycol.">
        <title>Analysis of chloroplast genomes and a supermatrix inform reclassification of the Rhodomelaceae (Rhodophyta).</title>
        <authorList>
            <person name="Diaz-Tapia P."/>
            <person name="Maggs C.A."/>
            <person name="West J.A."/>
            <person name="Verbruggen H."/>
        </authorList>
    </citation>
    <scope>NUCLEOTIDE SEQUENCE</scope>
    <source>
        <strain evidence="2">JW3780</strain>
    </source>
</reference>
<gene>
    <name evidence="2" type="primary">orf40</name>
</gene>